<dbReference type="GO" id="GO:0006508">
    <property type="term" value="P:proteolysis"/>
    <property type="evidence" value="ECO:0007669"/>
    <property type="project" value="UniProtKB-KW"/>
</dbReference>
<evidence type="ECO:0000256" key="4">
    <source>
        <dbReference type="ARBA" id="ARBA00022618"/>
    </source>
</evidence>
<dbReference type="GO" id="GO:0009252">
    <property type="term" value="P:peptidoglycan biosynthetic process"/>
    <property type="evidence" value="ECO:0007669"/>
    <property type="project" value="UniProtKB-UniRule"/>
</dbReference>
<keyword evidence="3 16" id="KW-0997">Cell inner membrane</keyword>
<keyword evidence="6 16" id="KW-0645">Protease</keyword>
<evidence type="ECO:0000256" key="6">
    <source>
        <dbReference type="ARBA" id="ARBA00022670"/>
    </source>
</evidence>
<evidence type="ECO:0000256" key="13">
    <source>
        <dbReference type="ARBA" id="ARBA00023210"/>
    </source>
</evidence>
<evidence type="ECO:0000259" key="17">
    <source>
        <dbReference type="Pfam" id="PF00905"/>
    </source>
</evidence>
<dbReference type="Gene3D" id="3.30.450.330">
    <property type="match status" value="1"/>
</dbReference>
<dbReference type="Proteomes" id="UP000286806">
    <property type="component" value="Unassembled WGS sequence"/>
</dbReference>
<comment type="function">
    <text evidence="16">Catalyzes cross-linking of the peptidoglycan cell wall at the division septum.</text>
</comment>
<evidence type="ECO:0000256" key="12">
    <source>
        <dbReference type="ARBA" id="ARBA00023136"/>
    </source>
</evidence>
<evidence type="ECO:0000313" key="19">
    <source>
        <dbReference type="EMBL" id="GBL44327.1"/>
    </source>
</evidence>
<dbReference type="HAMAP" id="MF_02080">
    <property type="entry name" value="FtsI_transpept"/>
    <property type="match status" value="1"/>
</dbReference>
<dbReference type="GO" id="GO:0008658">
    <property type="term" value="F:penicillin binding"/>
    <property type="evidence" value="ECO:0007669"/>
    <property type="project" value="InterPro"/>
</dbReference>
<evidence type="ECO:0000259" key="18">
    <source>
        <dbReference type="Pfam" id="PF03717"/>
    </source>
</evidence>
<evidence type="ECO:0000313" key="20">
    <source>
        <dbReference type="Proteomes" id="UP000286806"/>
    </source>
</evidence>
<keyword evidence="2 16" id="KW-1003">Cell membrane</keyword>
<evidence type="ECO:0000256" key="14">
    <source>
        <dbReference type="ARBA" id="ARBA00023306"/>
    </source>
</evidence>
<dbReference type="GO" id="GO:0043093">
    <property type="term" value="P:FtsZ-dependent cytokinesis"/>
    <property type="evidence" value="ECO:0007669"/>
    <property type="project" value="UniProtKB-UniRule"/>
</dbReference>
<comment type="catalytic activity">
    <reaction evidence="16">
        <text>Preferential cleavage: (Ac)2-L-Lys-D-Ala-|-D-Ala. Also transpeptidation of peptidyl-alanyl moieties that are N-acyl substituents of D-alanine.</text>
        <dbReference type="EC" id="3.4.16.4"/>
    </reaction>
</comment>
<dbReference type="Gene3D" id="3.90.1310.10">
    <property type="entry name" value="Penicillin-binding protein 2a (Domain 2)"/>
    <property type="match status" value="1"/>
</dbReference>
<evidence type="ECO:0000256" key="2">
    <source>
        <dbReference type="ARBA" id="ARBA00022475"/>
    </source>
</evidence>
<dbReference type="GO" id="GO:0000917">
    <property type="term" value="P:division septum assembly"/>
    <property type="evidence" value="ECO:0007669"/>
    <property type="project" value="UniProtKB-KW"/>
</dbReference>
<dbReference type="Pfam" id="PF03717">
    <property type="entry name" value="PBP_dimer"/>
    <property type="match status" value="1"/>
</dbReference>
<dbReference type="Gene3D" id="3.40.710.10">
    <property type="entry name" value="DD-peptidase/beta-lactamase superfamily"/>
    <property type="match status" value="1"/>
</dbReference>
<dbReference type="GO" id="GO:0005886">
    <property type="term" value="C:plasma membrane"/>
    <property type="evidence" value="ECO:0007669"/>
    <property type="project" value="UniProtKB-UniRule"/>
</dbReference>
<evidence type="ECO:0000256" key="8">
    <source>
        <dbReference type="ARBA" id="ARBA00022801"/>
    </source>
</evidence>
<dbReference type="InterPro" id="IPR012338">
    <property type="entry name" value="Beta-lactam/transpept-like"/>
</dbReference>
<dbReference type="UniPathway" id="UPA00219"/>
<dbReference type="OrthoDB" id="9789078at2"/>
<keyword evidence="20" id="KW-1185">Reference proteome</keyword>
<dbReference type="SUPFAM" id="SSF56519">
    <property type="entry name" value="Penicillin binding protein dimerisation domain"/>
    <property type="match status" value="1"/>
</dbReference>
<dbReference type="PANTHER" id="PTHR30627">
    <property type="entry name" value="PEPTIDOGLYCAN D,D-TRANSPEPTIDASE"/>
    <property type="match status" value="1"/>
</dbReference>
<feature type="active site" description="Acyl-ester intermediate" evidence="16">
    <location>
        <position position="300"/>
    </location>
</feature>
<dbReference type="SUPFAM" id="SSF56601">
    <property type="entry name" value="beta-lactamase/transpeptidase-like"/>
    <property type="match status" value="1"/>
</dbReference>
<dbReference type="InterPro" id="IPR036138">
    <property type="entry name" value="PBP_dimer_sf"/>
</dbReference>
<dbReference type="EC" id="3.4.16.4" evidence="16"/>
<keyword evidence="4 16" id="KW-0132">Cell division</keyword>
<comment type="similarity">
    <text evidence="16">Belongs to the transpeptidase family. FtsI subfamily.</text>
</comment>
<evidence type="ECO:0000256" key="9">
    <source>
        <dbReference type="ARBA" id="ARBA00022960"/>
    </source>
</evidence>
<evidence type="ECO:0000256" key="1">
    <source>
        <dbReference type="ARBA" id="ARBA00004370"/>
    </source>
</evidence>
<keyword evidence="11 16" id="KW-1133">Transmembrane helix</keyword>
<keyword evidence="9 16" id="KW-0133">Cell shape</keyword>
<evidence type="ECO:0000256" key="10">
    <source>
        <dbReference type="ARBA" id="ARBA00022984"/>
    </source>
</evidence>
<evidence type="ECO:0000256" key="5">
    <source>
        <dbReference type="ARBA" id="ARBA00022645"/>
    </source>
</evidence>
<feature type="domain" description="Penicillin-binding protein dimerisation" evidence="18">
    <location>
        <begin position="65"/>
        <end position="212"/>
    </location>
</feature>
<keyword evidence="12 16" id="KW-0472">Membrane</keyword>
<evidence type="ECO:0000256" key="11">
    <source>
        <dbReference type="ARBA" id="ARBA00022989"/>
    </source>
</evidence>
<dbReference type="InterPro" id="IPR037532">
    <property type="entry name" value="FtsI_transpept"/>
</dbReference>
<dbReference type="PANTHER" id="PTHR30627:SF1">
    <property type="entry name" value="PEPTIDOGLYCAN D,D-TRANSPEPTIDASE FTSI"/>
    <property type="match status" value="1"/>
</dbReference>
<dbReference type="GO" id="GO:0071555">
    <property type="term" value="P:cell wall organization"/>
    <property type="evidence" value="ECO:0007669"/>
    <property type="project" value="UniProtKB-KW"/>
</dbReference>
<organism evidence="19 20">
    <name type="scientific">Sulfuriferula multivorans</name>
    <dbReference type="NCBI Taxonomy" id="1559896"/>
    <lineage>
        <taxon>Bacteria</taxon>
        <taxon>Pseudomonadati</taxon>
        <taxon>Pseudomonadota</taxon>
        <taxon>Betaproteobacteria</taxon>
        <taxon>Nitrosomonadales</taxon>
        <taxon>Sulfuricellaceae</taxon>
        <taxon>Sulfuriferula</taxon>
    </lineage>
</organism>
<dbReference type="RefSeq" id="WP_124703168.1">
    <property type="nucleotide sequence ID" value="NZ_BGOW01000001.1"/>
</dbReference>
<dbReference type="GO" id="GO:0008360">
    <property type="term" value="P:regulation of cell shape"/>
    <property type="evidence" value="ECO:0007669"/>
    <property type="project" value="UniProtKB-KW"/>
</dbReference>
<keyword evidence="7 16" id="KW-0812">Transmembrane</keyword>
<dbReference type="EMBL" id="BGOW01000001">
    <property type="protein sequence ID" value="GBL44327.1"/>
    <property type="molecule type" value="Genomic_DNA"/>
</dbReference>
<dbReference type="InterPro" id="IPR001460">
    <property type="entry name" value="PCN-bd_Tpept"/>
</dbReference>
<accession>A0A401J9M7</accession>
<sequence length="582" mass="63305">MSRIAARPSSHLLELHLQRWRGRVVAGLLLLWLLMLVGRAVYLQGVHHDFLQRKGDAVVNRILVLPAHRGMITDRRGEPLAISTPMESLWANPGSVSATQGQVVHLAKLLGMPVKDLQTRLNEQDREFVYIKRQLPPDQAAAATQLGIPGLYLRREYRRYYPSADVTAQLLGFTNVDDVGQEGLELTYQNWLAGVPGSRRVVKDRRGNIVEDLESIQSPKPGRDLALSIDMKIQYLAYRELQAAVLANKAKDGAIVVLDAKTGEILAMANLPSYNPNNREGVKLWQMRNHAVTDEYEPGSTMKPFTVAAALDAGTIKPDTVIDTGDGTYELGNRRIHDTHANGMLTISQIIEKSSNIGAAKIALELKPEYFWDELHKAGFGTAPKIGFPGAASGRLRPYQNWRPIEQATMAYGNGIAVSLLQMARGYTVFANDGVMKAVSLLRQDVPSGNGVQVFSPAAARAVRAMMETVVSPEGTAPRAQVAGYRVAGKTGTAHKPEDGRYSAHKYIASFIGMAPASNPRLIVAVMIDEPDAGQYYGGIVAAPVFSSVMSGALRVLDVPPDNPTGNVVLPPAASHAEEESM</sequence>
<evidence type="ECO:0000256" key="16">
    <source>
        <dbReference type="HAMAP-Rule" id="MF_02080"/>
    </source>
</evidence>
<proteinExistence type="inferred from homology"/>
<keyword evidence="13 16" id="KW-0717">Septation</keyword>
<keyword evidence="10 16" id="KW-0573">Peptidoglycan synthesis</keyword>
<name>A0A401J9M7_9PROT</name>
<comment type="pathway">
    <text evidence="16">Cell wall biogenesis; peptidoglycan biosynthesis.</text>
</comment>
<evidence type="ECO:0000256" key="15">
    <source>
        <dbReference type="ARBA" id="ARBA00023316"/>
    </source>
</evidence>
<dbReference type="InterPro" id="IPR050515">
    <property type="entry name" value="Beta-lactam/transpept"/>
</dbReference>
<dbReference type="Pfam" id="PF00905">
    <property type="entry name" value="Transpeptidase"/>
    <property type="match status" value="1"/>
</dbReference>
<comment type="caution">
    <text evidence="19">The sequence shown here is derived from an EMBL/GenBank/DDBJ whole genome shotgun (WGS) entry which is preliminary data.</text>
</comment>
<keyword evidence="8 16" id="KW-0378">Hydrolase</keyword>
<protein>
    <recommendedName>
        <fullName evidence="16">Peptidoglycan D,D-transpeptidase FtsI</fullName>
        <ecNumber evidence="16">3.4.16.4</ecNumber>
    </recommendedName>
    <alternativeName>
        <fullName evidence="16">Penicillin-binding protein 3</fullName>
        <shortName evidence="16">PBP-3</shortName>
    </alternativeName>
</protein>
<keyword evidence="14 16" id="KW-0131">Cell cycle</keyword>
<dbReference type="GO" id="GO:0009002">
    <property type="term" value="F:serine-type D-Ala-D-Ala carboxypeptidase activity"/>
    <property type="evidence" value="ECO:0007669"/>
    <property type="project" value="UniProtKB-UniRule"/>
</dbReference>
<dbReference type="AlphaFoldDB" id="A0A401J9M7"/>
<keyword evidence="15 16" id="KW-0961">Cell wall biogenesis/degradation</keyword>
<dbReference type="GO" id="GO:0008955">
    <property type="term" value="F:peptidoglycan glycosyltransferase activity"/>
    <property type="evidence" value="ECO:0007669"/>
    <property type="project" value="InterPro"/>
</dbReference>
<dbReference type="InterPro" id="IPR005311">
    <property type="entry name" value="PBP_dimer"/>
</dbReference>
<evidence type="ECO:0000256" key="3">
    <source>
        <dbReference type="ARBA" id="ARBA00022519"/>
    </source>
</evidence>
<feature type="domain" description="Penicillin-binding protein transpeptidase" evidence="17">
    <location>
        <begin position="253"/>
        <end position="550"/>
    </location>
</feature>
<gene>
    <name evidence="16" type="primary">ftsI</name>
    <name evidence="19" type="ORF">SFMTTN_0122</name>
</gene>
<comment type="subcellular location">
    <subcellularLocation>
        <location evidence="1">Membrane</location>
    </subcellularLocation>
</comment>
<keyword evidence="5 16" id="KW-0121">Carboxypeptidase</keyword>
<reference evidence="19 20" key="1">
    <citation type="journal article" date="2019" name="Front. Microbiol.">
        <title>Genomes of Neutrophilic Sulfur-Oxidizing Chemolithoautotrophs Representing 9 Proteobacterial Species From 8 Genera.</title>
        <authorList>
            <person name="Watanabe T."/>
            <person name="Kojima H."/>
            <person name="Umezawa K."/>
            <person name="Hori C."/>
            <person name="Takasuka T.E."/>
            <person name="Kato Y."/>
            <person name="Fukui M."/>
        </authorList>
    </citation>
    <scope>NUCLEOTIDE SEQUENCE [LARGE SCALE GENOMIC DNA]</scope>
    <source>
        <strain evidence="19 20">TTN</strain>
    </source>
</reference>
<evidence type="ECO:0000256" key="7">
    <source>
        <dbReference type="ARBA" id="ARBA00022692"/>
    </source>
</evidence>